<dbReference type="OrthoDB" id="5807900at2759"/>
<proteinExistence type="predicted"/>
<feature type="transmembrane region" description="Helical" evidence="5">
    <location>
        <begin position="73"/>
        <end position="92"/>
    </location>
</feature>
<organism evidence="7 8">
    <name type="scientific">Necator americanus</name>
    <name type="common">Human hookworm</name>
    <dbReference type="NCBI Taxonomy" id="51031"/>
    <lineage>
        <taxon>Eukaryota</taxon>
        <taxon>Metazoa</taxon>
        <taxon>Ecdysozoa</taxon>
        <taxon>Nematoda</taxon>
        <taxon>Chromadorea</taxon>
        <taxon>Rhabditida</taxon>
        <taxon>Rhabditina</taxon>
        <taxon>Rhabditomorpha</taxon>
        <taxon>Strongyloidea</taxon>
        <taxon>Ancylostomatidae</taxon>
        <taxon>Bunostominae</taxon>
        <taxon>Necator</taxon>
    </lineage>
</organism>
<reference evidence="8" key="1">
    <citation type="journal article" date="2014" name="Nat. Genet.">
        <title>Genome of the human hookworm Necator americanus.</title>
        <authorList>
            <person name="Tang Y.T."/>
            <person name="Gao X."/>
            <person name="Rosa B.A."/>
            <person name="Abubucker S."/>
            <person name="Hallsworth-Pepin K."/>
            <person name="Martin J."/>
            <person name="Tyagi R."/>
            <person name="Heizer E."/>
            <person name="Zhang X."/>
            <person name="Bhonagiri-Palsikar V."/>
            <person name="Minx P."/>
            <person name="Warren W.C."/>
            <person name="Wang Q."/>
            <person name="Zhan B."/>
            <person name="Hotez P.J."/>
            <person name="Sternberg P.W."/>
            <person name="Dougall A."/>
            <person name="Gaze S.T."/>
            <person name="Mulvenna J."/>
            <person name="Sotillo J."/>
            <person name="Ranganathan S."/>
            <person name="Rabelo E.M."/>
            <person name="Wilson R.K."/>
            <person name="Felgner P.L."/>
            <person name="Bethony J."/>
            <person name="Hawdon J.M."/>
            <person name="Gasser R.B."/>
            <person name="Loukas A."/>
            <person name="Mitreva M."/>
        </authorList>
    </citation>
    <scope>NUCLEOTIDE SEQUENCE [LARGE SCALE GENOMIC DNA]</scope>
</reference>
<dbReference type="PROSITE" id="PS50262">
    <property type="entry name" value="G_PROTEIN_RECEP_F1_2"/>
    <property type="match status" value="1"/>
</dbReference>
<dbReference type="PANTHER" id="PTHR46709:SF7">
    <property type="entry name" value="G-PROTEIN COUPLED RECEPTORS FAMILY 1 PROFILE DOMAIN-CONTAINING PROTEIN"/>
    <property type="match status" value="1"/>
</dbReference>
<dbReference type="PANTHER" id="PTHR46709">
    <property type="entry name" value="PROTEIN CBG23488-RELATED"/>
    <property type="match status" value="1"/>
</dbReference>
<evidence type="ECO:0000256" key="1">
    <source>
        <dbReference type="ARBA" id="ARBA00004370"/>
    </source>
</evidence>
<evidence type="ECO:0000313" key="7">
    <source>
        <dbReference type="EMBL" id="ETN78033.1"/>
    </source>
</evidence>
<keyword evidence="2 5" id="KW-0812">Transmembrane</keyword>
<sequence length="115" mass="13031">MENYTTTFGAVSSVSDAATLPPECNEVDDYFLVPRFWLAVVFGVTISVISIFFNIFIFVVFATSKQHRNSCNLYLLLLSLFDVFMGISYIAVLSNKVLINWTASYTLKAIWYVNC</sequence>
<feature type="non-terminal residue" evidence="7">
    <location>
        <position position="115"/>
    </location>
</feature>
<evidence type="ECO:0000313" key="8">
    <source>
        <dbReference type="Proteomes" id="UP000053676"/>
    </source>
</evidence>
<dbReference type="GO" id="GO:0016020">
    <property type="term" value="C:membrane"/>
    <property type="evidence" value="ECO:0007669"/>
    <property type="project" value="UniProtKB-SubCell"/>
</dbReference>
<dbReference type="Gene3D" id="1.20.1070.10">
    <property type="entry name" value="Rhodopsin 7-helix transmembrane proteins"/>
    <property type="match status" value="1"/>
</dbReference>
<dbReference type="EMBL" id="KI660117">
    <property type="protein sequence ID" value="ETN78033.1"/>
    <property type="molecule type" value="Genomic_DNA"/>
</dbReference>
<feature type="transmembrane region" description="Helical" evidence="5">
    <location>
        <begin position="36"/>
        <end position="61"/>
    </location>
</feature>
<dbReference type="KEGG" id="nai:NECAME_02992"/>
<evidence type="ECO:0000256" key="5">
    <source>
        <dbReference type="SAM" id="Phobius"/>
    </source>
</evidence>
<protein>
    <recommendedName>
        <fullName evidence="6">G-protein coupled receptors family 1 profile domain-containing protein</fullName>
    </recommendedName>
</protein>
<comment type="subcellular location">
    <subcellularLocation>
        <location evidence="1">Membrane</location>
    </subcellularLocation>
</comment>
<dbReference type="Proteomes" id="UP000053676">
    <property type="component" value="Unassembled WGS sequence"/>
</dbReference>
<dbReference type="AlphaFoldDB" id="W2T819"/>
<keyword evidence="4 5" id="KW-0472">Membrane</keyword>
<accession>W2T819</accession>
<evidence type="ECO:0000256" key="2">
    <source>
        <dbReference type="ARBA" id="ARBA00022692"/>
    </source>
</evidence>
<evidence type="ECO:0000256" key="4">
    <source>
        <dbReference type="ARBA" id="ARBA00023136"/>
    </source>
</evidence>
<dbReference type="InterPro" id="IPR017452">
    <property type="entry name" value="GPCR_Rhodpsn_7TM"/>
</dbReference>
<keyword evidence="3 5" id="KW-1133">Transmembrane helix</keyword>
<feature type="domain" description="G-protein coupled receptors family 1 profile" evidence="6">
    <location>
        <begin position="53"/>
        <end position="115"/>
    </location>
</feature>
<evidence type="ECO:0000259" key="6">
    <source>
        <dbReference type="PROSITE" id="PS50262"/>
    </source>
</evidence>
<evidence type="ECO:0000256" key="3">
    <source>
        <dbReference type="ARBA" id="ARBA00022989"/>
    </source>
</evidence>
<name>W2T819_NECAM</name>
<gene>
    <name evidence="7" type="ORF">NECAME_02992</name>
</gene>
<keyword evidence="8" id="KW-1185">Reference proteome</keyword>
<dbReference type="SUPFAM" id="SSF81321">
    <property type="entry name" value="Family A G protein-coupled receptor-like"/>
    <property type="match status" value="1"/>
</dbReference>